<keyword evidence="2" id="KW-0479">Metal-binding</keyword>
<dbReference type="Gene3D" id="3.30.160.60">
    <property type="entry name" value="Classic Zinc Finger"/>
    <property type="match status" value="2"/>
</dbReference>
<comment type="subcellular location">
    <subcellularLocation>
        <location evidence="1">Nucleus</location>
    </subcellularLocation>
</comment>
<dbReference type="SUPFAM" id="SSF57667">
    <property type="entry name" value="beta-beta-alpha zinc fingers"/>
    <property type="match status" value="2"/>
</dbReference>
<keyword evidence="5" id="KW-0862">Zinc</keyword>
<sequence length="756" mass="85865">MELVDDGDVEYVHSDGGDEESYELLYNRNYTSRRVLEQFKCKNRQYGNAVCPECKQSFVNAARLERHLAVHQVFGAYLCPLCGKTYKYEYNLFFHWRKTCQYLNELLSVDQRKDMDVQSLRLLVDEVVIKRNETEPVDIGISSKTLFHGSSSCQLEMPIDPQSLLEGFQWTRDNLYRHWRSSCPEINANLEAGAELYLCDADLKAMVLNLLWRLRHRTCEEETDPLARGGPTNKPDDDSGSVVRGPSTSSADPEGKALVFMDDYINPSDTLVEMDSGLVNVIPADRGKWNIPVDGKPLECPDCFRQFANAGRLERHISGFHSHYGAFKCLLCGHRFKYDYNLLFHYRHSCAYTKLLVGADVRKLRLITVHGVMFFGQKSLDKHIGTVHLLNHNFLDKAITRDTWSERSVPKPSTILGDELTAPLDRKPPEKTESSFDTAVAAEDSETPPVLEMQTPGEVVPTLTRCVDVNGEEIPDFDADQLTEMDLMLYTGQLTLGDLVITSTYGEDVEYRVAVGTRHGSQIVLERADTSSKSEAKEETKSDTVKKQPKMEVNGAYPQKSKPEKRVQRDRGYSSYQNPHEQMQTKREEGYSGVDDDLQQYDEENENAQVVYENDYVGYEMDGEAGGSGTQRFVRFADETGPQIVQYVNENGEQCEGYVQFVDDENGEQIVELIDGGEIVEFLDDEHMNDGMPMMKPHMQQSAAGRHETISNQMNISDNQSHRDRYTVPSSSSVINCMPEDFMQESILEVRSSQYS</sequence>
<evidence type="ECO:0000256" key="3">
    <source>
        <dbReference type="ARBA" id="ARBA00022737"/>
    </source>
</evidence>
<dbReference type="GO" id="GO:0008270">
    <property type="term" value="F:zinc ion binding"/>
    <property type="evidence" value="ECO:0007669"/>
    <property type="project" value="UniProtKB-KW"/>
</dbReference>
<dbReference type="PROSITE" id="PS50157">
    <property type="entry name" value="ZINC_FINGER_C2H2_2"/>
    <property type="match status" value="2"/>
</dbReference>
<evidence type="ECO:0000256" key="7">
    <source>
        <dbReference type="PROSITE-ProRule" id="PRU00042"/>
    </source>
</evidence>
<dbReference type="InterPro" id="IPR050331">
    <property type="entry name" value="Zinc_finger"/>
</dbReference>
<reference evidence="10 11" key="2">
    <citation type="submission" date="2018-11" db="EMBL/GenBank/DDBJ databases">
        <authorList>
            <consortium name="Pathogen Informatics"/>
        </authorList>
    </citation>
    <scope>NUCLEOTIDE SEQUENCE [LARGE SCALE GENOMIC DNA]</scope>
</reference>
<dbReference type="InterPro" id="IPR036236">
    <property type="entry name" value="Znf_C2H2_sf"/>
</dbReference>
<accession>A0A0N4Y0A4</accession>
<feature type="compositionally biased region" description="Basic and acidic residues" evidence="8">
    <location>
        <begin position="424"/>
        <end position="434"/>
    </location>
</feature>
<dbReference type="Proteomes" id="UP000271162">
    <property type="component" value="Unassembled WGS sequence"/>
</dbReference>
<feature type="region of interest" description="Disordered" evidence="8">
    <location>
        <begin position="413"/>
        <end position="451"/>
    </location>
</feature>
<dbReference type="GO" id="GO:0005634">
    <property type="term" value="C:nucleus"/>
    <property type="evidence" value="ECO:0007669"/>
    <property type="project" value="UniProtKB-SubCell"/>
</dbReference>
<evidence type="ECO:0000256" key="1">
    <source>
        <dbReference type="ARBA" id="ARBA00004123"/>
    </source>
</evidence>
<evidence type="ECO:0000313" key="12">
    <source>
        <dbReference type="WBParaSite" id="NBR_0000893801-mRNA-1"/>
    </source>
</evidence>
<dbReference type="EMBL" id="UYSL01020069">
    <property type="protein sequence ID" value="VDL72528.1"/>
    <property type="molecule type" value="Genomic_DNA"/>
</dbReference>
<feature type="region of interest" description="Disordered" evidence="8">
    <location>
        <begin position="527"/>
        <end position="593"/>
    </location>
</feature>
<evidence type="ECO:0000313" key="11">
    <source>
        <dbReference type="Proteomes" id="UP000271162"/>
    </source>
</evidence>
<evidence type="ECO:0000256" key="2">
    <source>
        <dbReference type="ARBA" id="ARBA00022723"/>
    </source>
</evidence>
<organism evidence="12">
    <name type="scientific">Nippostrongylus brasiliensis</name>
    <name type="common">Rat hookworm</name>
    <dbReference type="NCBI Taxonomy" id="27835"/>
    <lineage>
        <taxon>Eukaryota</taxon>
        <taxon>Metazoa</taxon>
        <taxon>Ecdysozoa</taxon>
        <taxon>Nematoda</taxon>
        <taxon>Chromadorea</taxon>
        <taxon>Rhabditida</taxon>
        <taxon>Rhabditina</taxon>
        <taxon>Rhabditomorpha</taxon>
        <taxon>Strongyloidea</taxon>
        <taxon>Heligmosomidae</taxon>
        <taxon>Nippostrongylus</taxon>
    </lineage>
</organism>
<dbReference type="STRING" id="27835.A0A0N4Y0A4"/>
<name>A0A0N4Y0A4_NIPBR</name>
<evidence type="ECO:0000313" key="10">
    <source>
        <dbReference type="EMBL" id="VDL72528.1"/>
    </source>
</evidence>
<feature type="domain" description="C2H2-type" evidence="9">
    <location>
        <begin position="49"/>
        <end position="71"/>
    </location>
</feature>
<evidence type="ECO:0000256" key="6">
    <source>
        <dbReference type="ARBA" id="ARBA00023242"/>
    </source>
</evidence>
<feature type="compositionally biased region" description="Basic and acidic residues" evidence="8">
    <location>
        <begin position="527"/>
        <end position="550"/>
    </location>
</feature>
<gene>
    <name evidence="10" type="ORF">NBR_LOCUS8939</name>
</gene>
<reference evidence="12" key="1">
    <citation type="submission" date="2017-02" db="UniProtKB">
        <authorList>
            <consortium name="WormBaseParasite"/>
        </authorList>
    </citation>
    <scope>IDENTIFICATION</scope>
</reference>
<dbReference type="InterPro" id="IPR013087">
    <property type="entry name" value="Znf_C2H2_type"/>
</dbReference>
<dbReference type="PROSITE" id="PS00028">
    <property type="entry name" value="ZINC_FINGER_C2H2_1"/>
    <property type="match status" value="2"/>
</dbReference>
<dbReference type="PANTHER" id="PTHR16515:SF66">
    <property type="entry name" value="C2H2-TYPE DOMAIN-CONTAINING PROTEIN"/>
    <property type="match status" value="1"/>
</dbReference>
<feature type="compositionally biased region" description="Basic and acidic residues" evidence="8">
    <location>
        <begin position="561"/>
        <end position="572"/>
    </location>
</feature>
<dbReference type="SMART" id="SM00355">
    <property type="entry name" value="ZnF_C2H2"/>
    <property type="match status" value="4"/>
</dbReference>
<keyword evidence="11" id="KW-1185">Reference proteome</keyword>
<keyword evidence="6" id="KW-0539">Nucleus</keyword>
<dbReference type="WBParaSite" id="NBR_0000893801-mRNA-1">
    <property type="protein sequence ID" value="NBR_0000893801-mRNA-1"/>
    <property type="gene ID" value="NBR_0000893801"/>
</dbReference>
<dbReference type="OMA" id="CFRQFAN"/>
<feature type="region of interest" description="Disordered" evidence="8">
    <location>
        <begin position="222"/>
        <end position="254"/>
    </location>
</feature>
<proteinExistence type="predicted"/>
<dbReference type="PANTHER" id="PTHR16515">
    <property type="entry name" value="PR DOMAIN ZINC FINGER PROTEIN"/>
    <property type="match status" value="1"/>
</dbReference>
<keyword evidence="3" id="KW-0677">Repeat</keyword>
<evidence type="ECO:0000256" key="4">
    <source>
        <dbReference type="ARBA" id="ARBA00022771"/>
    </source>
</evidence>
<evidence type="ECO:0000259" key="9">
    <source>
        <dbReference type="PROSITE" id="PS50157"/>
    </source>
</evidence>
<dbReference type="AlphaFoldDB" id="A0A0N4Y0A4"/>
<keyword evidence="4 7" id="KW-0863">Zinc-finger</keyword>
<protein>
    <submittedName>
        <fullName evidence="12">C2H2-type domain-containing protein</fullName>
    </submittedName>
</protein>
<evidence type="ECO:0000256" key="5">
    <source>
        <dbReference type="ARBA" id="ARBA00022833"/>
    </source>
</evidence>
<dbReference type="GO" id="GO:0010468">
    <property type="term" value="P:regulation of gene expression"/>
    <property type="evidence" value="ECO:0007669"/>
    <property type="project" value="TreeGrafter"/>
</dbReference>
<evidence type="ECO:0000256" key="8">
    <source>
        <dbReference type="SAM" id="MobiDB-lite"/>
    </source>
</evidence>
<feature type="domain" description="C2H2-type" evidence="9">
    <location>
        <begin position="298"/>
        <end position="322"/>
    </location>
</feature>
<dbReference type="Pfam" id="PF00096">
    <property type="entry name" value="zf-C2H2"/>
    <property type="match status" value="1"/>
</dbReference>